<reference evidence="1 2" key="1">
    <citation type="submission" date="2022-11" db="EMBL/GenBank/DDBJ databases">
        <title>Minimal conservation of predation-associated metabolite biosynthetic gene clusters underscores biosynthetic potential of Myxococcota including descriptions for ten novel species: Archangium lansinium sp. nov., Myxococcus landrumus sp. nov., Nannocystis bai.</title>
        <authorList>
            <person name="Ahearne A."/>
            <person name="Stevens C."/>
            <person name="Dowd S."/>
        </authorList>
    </citation>
    <scope>NUCLEOTIDE SEQUENCE [LARGE SCALE GENOMIC DNA]</scope>
    <source>
        <strain evidence="1 2">RJM3</strain>
    </source>
</reference>
<proteinExistence type="predicted"/>
<organism evidence="1 2">
    <name type="scientific">Polyangium mundeleinium</name>
    <dbReference type="NCBI Taxonomy" id="2995306"/>
    <lineage>
        <taxon>Bacteria</taxon>
        <taxon>Pseudomonadati</taxon>
        <taxon>Myxococcota</taxon>
        <taxon>Polyangia</taxon>
        <taxon>Polyangiales</taxon>
        <taxon>Polyangiaceae</taxon>
        <taxon>Polyangium</taxon>
    </lineage>
</organism>
<evidence type="ECO:0000313" key="1">
    <source>
        <dbReference type="EMBL" id="MDC0744452.1"/>
    </source>
</evidence>
<dbReference type="EMBL" id="JAQNDO010000001">
    <property type="protein sequence ID" value="MDC0744452.1"/>
    <property type="molecule type" value="Genomic_DNA"/>
</dbReference>
<accession>A0ABT5ERJ7</accession>
<keyword evidence="2" id="KW-1185">Reference proteome</keyword>
<gene>
    <name evidence="1" type="ORF">POL67_24180</name>
</gene>
<comment type="caution">
    <text evidence="1">The sequence shown here is derived from an EMBL/GenBank/DDBJ whole genome shotgun (WGS) entry which is preliminary data.</text>
</comment>
<dbReference type="RefSeq" id="WP_271920977.1">
    <property type="nucleotide sequence ID" value="NZ_JAQNDO010000001.1"/>
</dbReference>
<evidence type="ECO:0008006" key="3">
    <source>
        <dbReference type="Google" id="ProtNLM"/>
    </source>
</evidence>
<dbReference type="Proteomes" id="UP001221411">
    <property type="component" value="Unassembled WGS sequence"/>
</dbReference>
<sequence length="173" mass="19129">MRFRVEHLGPLREAEIDIGKDLIVLTGPNNTGKTYLAWSVYGVHRLRGRSEAFQGGPLDACMKSVEASDTHALDLSSLPVDWNSVFERVTRLVKSELSRVFAAAPEAFEQTKVSLSDAAPAAADMTLKLGEFRDLLASIDSPPHREAMLLGFQLGLAHRLWETQFPHCILFPA</sequence>
<protein>
    <recommendedName>
        <fullName evidence="3">Rad50/SbcC-type AAA domain-containing protein</fullName>
    </recommendedName>
</protein>
<evidence type="ECO:0000313" key="2">
    <source>
        <dbReference type="Proteomes" id="UP001221411"/>
    </source>
</evidence>
<name>A0ABT5ERJ7_9BACT</name>